<organism evidence="4 5">
    <name type="scientific">Rhizobium alvei</name>
    <dbReference type="NCBI Taxonomy" id="1132659"/>
    <lineage>
        <taxon>Bacteria</taxon>
        <taxon>Pseudomonadati</taxon>
        <taxon>Pseudomonadota</taxon>
        <taxon>Alphaproteobacteria</taxon>
        <taxon>Hyphomicrobiales</taxon>
        <taxon>Rhizobiaceae</taxon>
        <taxon>Rhizobium/Agrobacterium group</taxon>
        <taxon>Rhizobium</taxon>
    </lineage>
</organism>
<dbReference type="InterPro" id="IPR029058">
    <property type="entry name" value="AB_hydrolase_fold"/>
</dbReference>
<feature type="domain" description="AB hydrolase-1" evidence="3">
    <location>
        <begin position="64"/>
        <end position="192"/>
    </location>
</feature>
<dbReference type="Gene3D" id="3.40.50.1820">
    <property type="entry name" value="alpha/beta hydrolase"/>
    <property type="match status" value="2"/>
</dbReference>
<dbReference type="Proteomes" id="UP001174932">
    <property type="component" value="Unassembled WGS sequence"/>
</dbReference>
<dbReference type="InterPro" id="IPR050261">
    <property type="entry name" value="FrsA_esterase"/>
</dbReference>
<dbReference type="SUPFAM" id="SSF53474">
    <property type="entry name" value="alpha/beta-Hydrolases"/>
    <property type="match status" value="2"/>
</dbReference>
<dbReference type="InterPro" id="IPR000073">
    <property type="entry name" value="AB_hydrolase_1"/>
</dbReference>
<evidence type="ECO:0000313" key="4">
    <source>
        <dbReference type="EMBL" id="MDO6962394.1"/>
    </source>
</evidence>
<dbReference type="Pfam" id="PF12697">
    <property type="entry name" value="Abhydrolase_6"/>
    <property type="match status" value="1"/>
</dbReference>
<dbReference type="GO" id="GO:0016787">
    <property type="term" value="F:hydrolase activity"/>
    <property type="evidence" value="ECO:0007669"/>
    <property type="project" value="UniProtKB-KW"/>
</dbReference>
<dbReference type="PANTHER" id="PTHR22946:SF9">
    <property type="entry name" value="POLYKETIDE TRANSFERASE AF380"/>
    <property type="match status" value="1"/>
</dbReference>
<reference evidence="4" key="2">
    <citation type="submission" date="2023-07" db="EMBL/GenBank/DDBJ databases">
        <authorList>
            <person name="Shen H."/>
        </authorList>
    </citation>
    <scope>NUCLEOTIDE SEQUENCE</scope>
    <source>
        <strain evidence="4">TNR-22</strain>
    </source>
</reference>
<comment type="similarity">
    <text evidence="2">Belongs to the AB hydrolase superfamily. FUS2 hydrolase family.</text>
</comment>
<keyword evidence="1 4" id="KW-0378">Hydrolase</keyword>
<gene>
    <name evidence="4" type="ORF">Q4481_00415</name>
</gene>
<evidence type="ECO:0000259" key="3">
    <source>
        <dbReference type="Pfam" id="PF12697"/>
    </source>
</evidence>
<dbReference type="RefSeq" id="WP_304374201.1">
    <property type="nucleotide sequence ID" value="NZ_JAUOZU010000001.1"/>
</dbReference>
<protein>
    <submittedName>
        <fullName evidence="4">Alpha/beta fold hydrolase</fullName>
    </submittedName>
</protein>
<dbReference type="EMBL" id="JAUOZU010000001">
    <property type="protein sequence ID" value="MDO6962394.1"/>
    <property type="molecule type" value="Genomic_DNA"/>
</dbReference>
<comment type="caution">
    <text evidence="4">The sequence shown here is derived from an EMBL/GenBank/DDBJ whole genome shotgun (WGS) entry which is preliminary data.</text>
</comment>
<name>A0ABT8YGI4_9HYPH</name>
<accession>A0ABT8YGI4</accession>
<proteinExistence type="inferred from homology"/>
<reference evidence="4" key="1">
    <citation type="journal article" date="2015" name="Int. J. Syst. Evol. Microbiol.">
        <title>Rhizobium alvei sp. nov., isolated from a freshwater river.</title>
        <authorList>
            <person name="Sheu S.Y."/>
            <person name="Huang H.W."/>
            <person name="Young C.C."/>
            <person name="Chen W.M."/>
        </authorList>
    </citation>
    <scope>NUCLEOTIDE SEQUENCE</scope>
    <source>
        <strain evidence="4">TNR-22</strain>
    </source>
</reference>
<evidence type="ECO:0000313" key="5">
    <source>
        <dbReference type="Proteomes" id="UP001174932"/>
    </source>
</evidence>
<evidence type="ECO:0000256" key="1">
    <source>
        <dbReference type="ARBA" id="ARBA00022801"/>
    </source>
</evidence>
<keyword evidence="5" id="KW-1185">Reference proteome</keyword>
<evidence type="ECO:0000256" key="2">
    <source>
        <dbReference type="ARBA" id="ARBA00038115"/>
    </source>
</evidence>
<dbReference type="PANTHER" id="PTHR22946">
    <property type="entry name" value="DIENELACTONE HYDROLASE DOMAIN-CONTAINING PROTEIN-RELATED"/>
    <property type="match status" value="1"/>
</dbReference>
<sequence>MESNPVSLSEEQVEGAGRAAGIGVTFDETIGLYQPEEAQSTARDVAILFVSPWGYDEMCVRKSIRIFAERLAARGYPSLRFDYPGTGDSAADVMSVESLAAWEDSIVAAAAELKSLSRRNRLVLIGHGLGATLAHRAAARIEDVSGIAMLAPVTSGRTYLREIGFRAKFIYEDLGLKDDDRFQDQISIAGLIMPPKVAQEVKALNLAAPQTATASRYLILERQHRVSELALADALREGGATEVIQEEYLNYDLLMTMPLTAREPREMMERVIEWADMLSLPTDLRALLPAGDQQLTGDGFVEQPVRFGDYDHLSGIVCRPEGEIRGRSVLLLSTAYDRHSGWGRGIADLARDLARQGILSLRFDSANVADSPPRPGQPDRVLYSDGQNEDASAALNFLESLRHGPLMIAGRCSGGYVAFRAGLADKRVQAVVSVNPFVFFWEPGKIVPEDVSIVPRSLNDYGQRFVRKETLWRLLRGEVNIRAALRNMTIALGRRLSFRFAPILMKLPGKHSVAAEVRSAFDTYAKRHVPVSIMYSEADVGLEHLYFQFGAGGERLRRYPNVHLQMLANADHNLTPPRVRQRFVDEVKALALK</sequence>